<dbReference type="EMBL" id="JAMKFE010000019">
    <property type="protein sequence ID" value="MCM5682409.1"/>
    <property type="molecule type" value="Genomic_DNA"/>
</dbReference>
<dbReference type="Pfam" id="PF00300">
    <property type="entry name" value="His_Phos_1"/>
    <property type="match status" value="1"/>
</dbReference>
<dbReference type="Proteomes" id="UP001165541">
    <property type="component" value="Unassembled WGS sequence"/>
</dbReference>
<gene>
    <name evidence="1" type="ORF">M8A51_23015</name>
</gene>
<sequence length="235" mass="26074">MTRQTGKIFIGVMRHGETPDNVPPGERYTRYADGKVLTSEGFVLSGHNDVLLTANGVRQCIEGGGNMGRYMEGEGLRADELSVLCSDLPRTRLTHAYATLGMGGFGSLLPPPLYTPKLCERSAGELQGWYRDVAIKQFPEVKKAFSDHTFRYPGGESLRGSGTRAGKRLVHHALTYGRSILAFGHQLSNAGAIDYLERGEVTRHAWQWKDRMTNAGFIVVRFDLETRRGTVIFHS</sequence>
<dbReference type="CDD" id="cd07067">
    <property type="entry name" value="HP_PGM_like"/>
    <property type="match status" value="1"/>
</dbReference>
<dbReference type="InterPro" id="IPR013078">
    <property type="entry name" value="His_Pase_superF_clade-1"/>
</dbReference>
<keyword evidence="2" id="KW-1185">Reference proteome</keyword>
<evidence type="ECO:0000313" key="1">
    <source>
        <dbReference type="EMBL" id="MCM5682409.1"/>
    </source>
</evidence>
<dbReference type="PROSITE" id="PS00175">
    <property type="entry name" value="PG_MUTASE"/>
    <property type="match status" value="1"/>
</dbReference>
<reference evidence="1" key="1">
    <citation type="submission" date="2022-05" db="EMBL/GenBank/DDBJ databases">
        <title>Schlegelella sp. nov., isolated from mangrove soil.</title>
        <authorList>
            <person name="Liu Y."/>
            <person name="Ge X."/>
            <person name="Liu W."/>
        </authorList>
    </citation>
    <scope>NUCLEOTIDE SEQUENCE</scope>
    <source>
        <strain evidence="1">S2-27</strain>
    </source>
</reference>
<dbReference type="SUPFAM" id="SSF53254">
    <property type="entry name" value="Phosphoglycerate mutase-like"/>
    <property type="match status" value="1"/>
</dbReference>
<evidence type="ECO:0000313" key="2">
    <source>
        <dbReference type="Proteomes" id="UP001165541"/>
    </source>
</evidence>
<organism evidence="1 2">
    <name type="scientific">Caldimonas mangrovi</name>
    <dbReference type="NCBI Taxonomy" id="2944811"/>
    <lineage>
        <taxon>Bacteria</taxon>
        <taxon>Pseudomonadati</taxon>
        <taxon>Pseudomonadota</taxon>
        <taxon>Betaproteobacteria</taxon>
        <taxon>Burkholderiales</taxon>
        <taxon>Sphaerotilaceae</taxon>
        <taxon>Caldimonas</taxon>
    </lineage>
</organism>
<dbReference type="InterPro" id="IPR029033">
    <property type="entry name" value="His_PPase_superfam"/>
</dbReference>
<proteinExistence type="predicted"/>
<dbReference type="Gene3D" id="3.40.50.1240">
    <property type="entry name" value="Phosphoglycerate mutase-like"/>
    <property type="match status" value="1"/>
</dbReference>
<name>A0ABT0YVH5_9BURK</name>
<comment type="caution">
    <text evidence="1">The sequence shown here is derived from an EMBL/GenBank/DDBJ whole genome shotgun (WGS) entry which is preliminary data.</text>
</comment>
<dbReference type="InterPro" id="IPR001345">
    <property type="entry name" value="PG/BPGM_mutase_AS"/>
</dbReference>
<accession>A0ABT0YVH5</accession>
<protein>
    <submittedName>
        <fullName evidence="1">Histidine phosphatase family protein</fullName>
    </submittedName>
</protein>
<dbReference type="RefSeq" id="WP_251780886.1">
    <property type="nucleotide sequence ID" value="NZ_JAMKFE010000019.1"/>
</dbReference>